<proteinExistence type="predicted"/>
<organism evidence="2 3">
    <name type="scientific">Parachitinimonas caeni</name>
    <dbReference type="NCBI Taxonomy" id="3031301"/>
    <lineage>
        <taxon>Bacteria</taxon>
        <taxon>Pseudomonadati</taxon>
        <taxon>Pseudomonadota</taxon>
        <taxon>Betaproteobacteria</taxon>
        <taxon>Neisseriales</taxon>
        <taxon>Chitinibacteraceae</taxon>
        <taxon>Parachitinimonas</taxon>
    </lineage>
</organism>
<dbReference type="Proteomes" id="UP001172778">
    <property type="component" value="Unassembled WGS sequence"/>
</dbReference>
<name>A0ABT7DYB4_9NEIS</name>
<gene>
    <name evidence="2" type="ORF">PZA18_13455</name>
</gene>
<evidence type="ECO:0000313" key="2">
    <source>
        <dbReference type="EMBL" id="MDK2125055.1"/>
    </source>
</evidence>
<dbReference type="Pfam" id="PF08241">
    <property type="entry name" value="Methyltransf_11"/>
    <property type="match status" value="1"/>
</dbReference>
<keyword evidence="2" id="KW-0489">Methyltransferase</keyword>
<dbReference type="Gene3D" id="3.40.50.150">
    <property type="entry name" value="Vaccinia Virus protein VP39"/>
    <property type="match status" value="1"/>
</dbReference>
<dbReference type="GO" id="GO:0008168">
    <property type="term" value="F:methyltransferase activity"/>
    <property type="evidence" value="ECO:0007669"/>
    <property type="project" value="UniProtKB-KW"/>
</dbReference>
<keyword evidence="2" id="KW-0808">Transferase</keyword>
<accession>A0ABT7DYB4</accession>
<sequence length="217" mass="24641">MNEQSKAAVRRHSDGAFLNRYFVGRGIDIGGGPDPLGQYVGVFPLMQEVMTWDREQGDAQYLEALPDNCVDFIHSSHCLEHMVDVRVALDNWIRVVKPGGFLIITVPDEDYYELGDWPSQRNSDHKWSFTIYKPQSTMPKSINVLDLLREVGDRVGVERVCLQNNFFRKVLAQANFDQTLTPVAECAIEFVLQKRPTFSDELPALKASAPEIQILNQ</sequence>
<dbReference type="InterPro" id="IPR029063">
    <property type="entry name" value="SAM-dependent_MTases_sf"/>
</dbReference>
<evidence type="ECO:0000313" key="3">
    <source>
        <dbReference type="Proteomes" id="UP001172778"/>
    </source>
</evidence>
<dbReference type="InterPro" id="IPR013216">
    <property type="entry name" value="Methyltransf_11"/>
</dbReference>
<keyword evidence="3" id="KW-1185">Reference proteome</keyword>
<dbReference type="SUPFAM" id="SSF53335">
    <property type="entry name" value="S-adenosyl-L-methionine-dependent methyltransferases"/>
    <property type="match status" value="1"/>
</dbReference>
<dbReference type="GO" id="GO:0032259">
    <property type="term" value="P:methylation"/>
    <property type="evidence" value="ECO:0007669"/>
    <property type="project" value="UniProtKB-KW"/>
</dbReference>
<protein>
    <submittedName>
        <fullName evidence="2">Methyltransferase domain-containing protein</fullName>
    </submittedName>
</protein>
<dbReference type="RefSeq" id="WP_284101368.1">
    <property type="nucleotide sequence ID" value="NZ_JARRAF010000015.1"/>
</dbReference>
<dbReference type="CDD" id="cd02440">
    <property type="entry name" value="AdoMet_MTases"/>
    <property type="match status" value="1"/>
</dbReference>
<feature type="domain" description="Methyltransferase type 11" evidence="1">
    <location>
        <begin position="55"/>
        <end position="104"/>
    </location>
</feature>
<reference evidence="2" key="1">
    <citation type="submission" date="2023-03" db="EMBL/GenBank/DDBJ databases">
        <title>Chitinimonas shenzhenensis gen. nov., sp. nov., a novel member of family Burkholderiaceae isolated from activated sludge collected in Shen Zhen, China.</title>
        <authorList>
            <person name="Wang X."/>
        </authorList>
    </citation>
    <scope>NUCLEOTIDE SEQUENCE</scope>
    <source>
        <strain evidence="2">DQS-5</strain>
    </source>
</reference>
<comment type="caution">
    <text evidence="2">The sequence shown here is derived from an EMBL/GenBank/DDBJ whole genome shotgun (WGS) entry which is preliminary data.</text>
</comment>
<evidence type="ECO:0000259" key="1">
    <source>
        <dbReference type="Pfam" id="PF08241"/>
    </source>
</evidence>
<dbReference type="EMBL" id="JARRAF010000015">
    <property type="protein sequence ID" value="MDK2125055.1"/>
    <property type="molecule type" value="Genomic_DNA"/>
</dbReference>